<evidence type="ECO:0000313" key="2">
    <source>
        <dbReference type="EMBL" id="GAH08573.1"/>
    </source>
</evidence>
<name>X1EIV2_9ZZZZ</name>
<dbReference type="Gene3D" id="3.40.50.2000">
    <property type="entry name" value="Glycogen Phosphorylase B"/>
    <property type="match status" value="2"/>
</dbReference>
<dbReference type="InterPro" id="IPR028098">
    <property type="entry name" value="Glyco_trans_4-like_N"/>
</dbReference>
<dbReference type="Pfam" id="PF13439">
    <property type="entry name" value="Glyco_transf_4"/>
    <property type="match status" value="1"/>
</dbReference>
<accession>X1EIV2</accession>
<protein>
    <recommendedName>
        <fullName evidence="1">Glycosyltransferase subfamily 4-like N-terminal domain-containing protein</fullName>
    </recommendedName>
</protein>
<dbReference type="EMBL" id="BART01032216">
    <property type="protein sequence ID" value="GAH08573.1"/>
    <property type="molecule type" value="Genomic_DNA"/>
</dbReference>
<dbReference type="PANTHER" id="PTHR45947:SF3">
    <property type="entry name" value="SULFOQUINOVOSYL TRANSFERASE SQD2"/>
    <property type="match status" value="1"/>
</dbReference>
<sequence>TIITNHPNHPHGRLYDGYKNRWFSTEIMDGIRIIRVKTFLTANKGNIERSLNFIVYFFLAIKASTLVKNIDVIIATSPQFLCGLAGNIIKKIKNKPFILEVRDLWPDSIIAVKIIKENLFIKLLRIIEKKMYHSADRIVVLTNSFKKHIIGFGFPGEKIMTIPNGVNLNLFNSVKEQKIDRTFDFTDKGKFIVSYIGTFGLAHGIENIILAAENLQNNSNIHFLLVGDGSKRSTLLSLVKKIGLTNIT</sequence>
<gene>
    <name evidence="2" type="ORF">S01H4_55748</name>
</gene>
<comment type="caution">
    <text evidence="2">The sequence shown here is derived from an EMBL/GenBank/DDBJ whole genome shotgun (WGS) entry which is preliminary data.</text>
</comment>
<reference evidence="2" key="1">
    <citation type="journal article" date="2014" name="Front. Microbiol.">
        <title>High frequency of phylogenetically diverse reductive dehalogenase-homologous genes in deep subseafloor sedimentary metagenomes.</title>
        <authorList>
            <person name="Kawai M."/>
            <person name="Futagami T."/>
            <person name="Toyoda A."/>
            <person name="Takaki Y."/>
            <person name="Nishi S."/>
            <person name="Hori S."/>
            <person name="Arai W."/>
            <person name="Tsubouchi T."/>
            <person name="Morono Y."/>
            <person name="Uchiyama I."/>
            <person name="Ito T."/>
            <person name="Fujiyama A."/>
            <person name="Inagaki F."/>
            <person name="Takami H."/>
        </authorList>
    </citation>
    <scope>NUCLEOTIDE SEQUENCE</scope>
    <source>
        <strain evidence="2">Expedition CK06-06</strain>
    </source>
</reference>
<feature type="non-terminal residue" evidence="2">
    <location>
        <position position="1"/>
    </location>
</feature>
<dbReference type="CDD" id="cd03794">
    <property type="entry name" value="GT4_WbuB-like"/>
    <property type="match status" value="1"/>
</dbReference>
<organism evidence="2">
    <name type="scientific">marine sediment metagenome</name>
    <dbReference type="NCBI Taxonomy" id="412755"/>
    <lineage>
        <taxon>unclassified sequences</taxon>
        <taxon>metagenomes</taxon>
        <taxon>ecological metagenomes</taxon>
    </lineage>
</organism>
<dbReference type="SUPFAM" id="SSF53756">
    <property type="entry name" value="UDP-Glycosyltransferase/glycogen phosphorylase"/>
    <property type="match status" value="1"/>
</dbReference>
<dbReference type="GO" id="GO:0016758">
    <property type="term" value="F:hexosyltransferase activity"/>
    <property type="evidence" value="ECO:0007669"/>
    <property type="project" value="TreeGrafter"/>
</dbReference>
<feature type="domain" description="Glycosyltransferase subfamily 4-like N-terminal" evidence="1">
    <location>
        <begin position="23"/>
        <end position="169"/>
    </location>
</feature>
<evidence type="ECO:0000259" key="1">
    <source>
        <dbReference type="Pfam" id="PF13439"/>
    </source>
</evidence>
<dbReference type="InterPro" id="IPR050194">
    <property type="entry name" value="Glycosyltransferase_grp1"/>
</dbReference>
<feature type="non-terminal residue" evidence="2">
    <location>
        <position position="248"/>
    </location>
</feature>
<dbReference type="AlphaFoldDB" id="X1EIV2"/>
<dbReference type="PANTHER" id="PTHR45947">
    <property type="entry name" value="SULFOQUINOVOSYL TRANSFERASE SQD2"/>
    <property type="match status" value="1"/>
</dbReference>
<proteinExistence type="predicted"/>